<dbReference type="GO" id="GO:0004553">
    <property type="term" value="F:hydrolase activity, hydrolyzing O-glycosyl compounds"/>
    <property type="evidence" value="ECO:0007669"/>
    <property type="project" value="InterPro"/>
</dbReference>
<gene>
    <name evidence="8" type="ORF">SAMN04488692_10297</name>
</gene>
<feature type="domain" description="Glycosyl hydrolase family 31 C-terminal" evidence="7">
    <location>
        <begin position="582"/>
        <end position="668"/>
    </location>
</feature>
<dbReference type="RefSeq" id="WP_089757958.1">
    <property type="nucleotide sequence ID" value="NZ_FNGO01000002.1"/>
</dbReference>
<dbReference type="Proteomes" id="UP000199476">
    <property type="component" value="Unassembled WGS sequence"/>
</dbReference>
<evidence type="ECO:0000256" key="2">
    <source>
        <dbReference type="ARBA" id="ARBA00022801"/>
    </source>
</evidence>
<dbReference type="InterPro" id="IPR030458">
    <property type="entry name" value="Glyco_hydro_31_AS"/>
</dbReference>
<dbReference type="GO" id="GO:0030246">
    <property type="term" value="F:carbohydrate binding"/>
    <property type="evidence" value="ECO:0007669"/>
    <property type="project" value="InterPro"/>
</dbReference>
<evidence type="ECO:0000259" key="7">
    <source>
        <dbReference type="Pfam" id="PF21365"/>
    </source>
</evidence>
<dbReference type="PROSITE" id="PS00129">
    <property type="entry name" value="GLYCOSYL_HYDROL_F31_1"/>
    <property type="match status" value="1"/>
</dbReference>
<accession>A0A1G9I2K7</accession>
<dbReference type="SUPFAM" id="SSF74650">
    <property type="entry name" value="Galactose mutarotase-like"/>
    <property type="match status" value="1"/>
</dbReference>
<evidence type="ECO:0000313" key="8">
    <source>
        <dbReference type="EMBL" id="SDL19461.1"/>
    </source>
</evidence>
<evidence type="ECO:0000256" key="4">
    <source>
        <dbReference type="RuleBase" id="RU361185"/>
    </source>
</evidence>
<sequence>MDSQEFKAQGQAERPFQYQYRALDFAELARGGAVDLDKHRLEVIWQARGIVRVVAGKKEEFSRDSTPAVSAEVESPEITYEKTDEKMKLSGPDLTVIVCKSPFQINFYDKNDELIHADVPGSALGSRRDEFRTCKELRTEERIYGLGEKTGFLDKRGKTYRMWNTDEASPHVPSTDPLYVSIPFYIGFKPEYSYGIFFDNSYPSSFDVADSRSGQLIYTCEGGNLDYYFYAGPELAEVVKKHTWLTGRHPLPPLWSLGYHQSRYSYYPESEVRELASRMEKENIPCDAIHLDIHYMDGFRVFTWDEQRFPDPKTLAEELSQSGINLINIIDPGVKKDPEYDVYREGMEEDYFLRRSDGKIYTGEVWPGESVFPDFTREEVREWWKKLHENYLEQGVRGFWNDMNEPADFNERRTLPNDVLHDNDGDADSHRRFHNLYALLEAKATRKAIREQRQERPFVLSRAGFAGIQRQAAIWTGDNRSFWQHLEMNIPMLANLGMSGVGFCGSDVGGFSDDCSGELLARWTQLGALMPFFRNHTCIGTRAQEPWAFGEPFTSIIRRYIEFRYRLLPHIYSLFYLMSREGMPIWRPPLWHYPEDDRLHNINDQIMVGESLLAAPVCRPDSRERRVYLPKGGWYSYWTGDYYRGGQSWVMEAPLERMPLFIKENSVIFEDPDPDMQAPAGGFERLRFRLFPGRVESRDSTHLYLDDGISFDHQQGEYDLYEVQLVSRSGSFTMELETVHTGFSDSPEKIELVCAGLEQPPEQIKLNGDEVGAEDYTLQKGELTLFTEVKLSSGLKLELKI</sequence>
<dbReference type="STRING" id="321763.SAMN04488692_10297"/>
<protein>
    <submittedName>
        <fullName evidence="8">Alpha-glucosidase</fullName>
    </submittedName>
</protein>
<dbReference type="GO" id="GO:0005975">
    <property type="term" value="P:carbohydrate metabolic process"/>
    <property type="evidence" value="ECO:0007669"/>
    <property type="project" value="InterPro"/>
</dbReference>
<dbReference type="EMBL" id="FNGO01000002">
    <property type="protein sequence ID" value="SDL19461.1"/>
    <property type="molecule type" value="Genomic_DNA"/>
</dbReference>
<dbReference type="PANTHER" id="PTHR22762">
    <property type="entry name" value="ALPHA-GLUCOSIDASE"/>
    <property type="match status" value="1"/>
</dbReference>
<evidence type="ECO:0000256" key="3">
    <source>
        <dbReference type="ARBA" id="ARBA00023295"/>
    </source>
</evidence>
<dbReference type="Gene3D" id="2.60.40.1760">
    <property type="entry name" value="glycosyl hydrolase (family 31)"/>
    <property type="match status" value="1"/>
</dbReference>
<name>A0A1G9I2K7_9FIRM</name>
<comment type="similarity">
    <text evidence="1 4">Belongs to the glycosyl hydrolase 31 family.</text>
</comment>
<dbReference type="AlphaFoldDB" id="A0A1G9I2K7"/>
<dbReference type="InterPro" id="IPR025887">
    <property type="entry name" value="Glyco_hydro_31_N_dom"/>
</dbReference>
<dbReference type="Pfam" id="PF21365">
    <property type="entry name" value="Glyco_hydro_31_3rd"/>
    <property type="match status" value="1"/>
</dbReference>
<dbReference type="InterPro" id="IPR017853">
    <property type="entry name" value="GH"/>
</dbReference>
<evidence type="ECO:0000313" key="9">
    <source>
        <dbReference type="Proteomes" id="UP000199476"/>
    </source>
</evidence>
<dbReference type="SUPFAM" id="SSF51445">
    <property type="entry name" value="(Trans)glycosidases"/>
    <property type="match status" value="1"/>
</dbReference>
<organism evidence="8 9">
    <name type="scientific">Halarsenatibacter silvermanii</name>
    <dbReference type="NCBI Taxonomy" id="321763"/>
    <lineage>
        <taxon>Bacteria</taxon>
        <taxon>Bacillati</taxon>
        <taxon>Bacillota</taxon>
        <taxon>Clostridia</taxon>
        <taxon>Halanaerobiales</taxon>
        <taxon>Halarsenatibacteraceae</taxon>
        <taxon>Halarsenatibacter</taxon>
    </lineage>
</organism>
<dbReference type="CDD" id="cd14752">
    <property type="entry name" value="GH31_N"/>
    <property type="match status" value="1"/>
</dbReference>
<dbReference type="InterPro" id="IPR000322">
    <property type="entry name" value="Glyco_hydro_31_TIM"/>
</dbReference>
<evidence type="ECO:0000256" key="1">
    <source>
        <dbReference type="ARBA" id="ARBA00007806"/>
    </source>
</evidence>
<evidence type="ECO:0000259" key="6">
    <source>
        <dbReference type="Pfam" id="PF13802"/>
    </source>
</evidence>
<feature type="domain" description="Glycoside hydrolase family 31 N-terminal" evidence="6">
    <location>
        <begin position="46"/>
        <end position="207"/>
    </location>
</feature>
<dbReference type="SUPFAM" id="SSF51011">
    <property type="entry name" value="Glycosyl hydrolase domain"/>
    <property type="match status" value="1"/>
</dbReference>
<dbReference type="Pfam" id="PF13802">
    <property type="entry name" value="Gal_mutarotas_2"/>
    <property type="match status" value="1"/>
</dbReference>
<dbReference type="Pfam" id="PF01055">
    <property type="entry name" value="Glyco_hydro_31_2nd"/>
    <property type="match status" value="1"/>
</dbReference>
<dbReference type="InterPro" id="IPR011013">
    <property type="entry name" value="Gal_mutarotase_sf_dom"/>
</dbReference>
<keyword evidence="2 4" id="KW-0378">Hydrolase</keyword>
<feature type="domain" description="Glycoside hydrolase family 31 TIM barrel" evidence="5">
    <location>
        <begin position="250"/>
        <end position="574"/>
    </location>
</feature>
<dbReference type="OrthoDB" id="176168at2"/>
<keyword evidence="9" id="KW-1185">Reference proteome</keyword>
<dbReference type="InterPro" id="IPR048395">
    <property type="entry name" value="Glyco_hydro_31_C"/>
</dbReference>
<evidence type="ECO:0000259" key="5">
    <source>
        <dbReference type="Pfam" id="PF01055"/>
    </source>
</evidence>
<proteinExistence type="inferred from homology"/>
<reference evidence="8 9" key="1">
    <citation type="submission" date="2016-10" db="EMBL/GenBank/DDBJ databases">
        <authorList>
            <person name="de Groot N.N."/>
        </authorList>
    </citation>
    <scope>NUCLEOTIDE SEQUENCE [LARGE SCALE GENOMIC DNA]</scope>
    <source>
        <strain evidence="8 9">SLAS-1</strain>
    </source>
</reference>
<dbReference type="Gene3D" id="3.20.20.80">
    <property type="entry name" value="Glycosidases"/>
    <property type="match status" value="1"/>
</dbReference>
<keyword evidence="3 4" id="KW-0326">Glycosidase</keyword>
<dbReference type="InterPro" id="IPR013780">
    <property type="entry name" value="Glyco_hydro_b"/>
</dbReference>
<dbReference type="PANTHER" id="PTHR22762:SF166">
    <property type="entry name" value="ALPHA-GLUCOSIDASE"/>
    <property type="match status" value="1"/>
</dbReference>
<dbReference type="CDD" id="cd06604">
    <property type="entry name" value="GH31_glucosidase_II_MalA"/>
    <property type="match status" value="1"/>
</dbReference>
<dbReference type="Gene3D" id="2.60.40.1180">
    <property type="entry name" value="Golgi alpha-mannosidase II"/>
    <property type="match status" value="2"/>
</dbReference>